<dbReference type="RefSeq" id="WP_276303918.1">
    <property type="nucleotide sequence ID" value="NZ_CP119992.1"/>
</dbReference>
<keyword evidence="2" id="KW-1185">Reference proteome</keyword>
<evidence type="ECO:0000313" key="1">
    <source>
        <dbReference type="EMBL" id="MFC7316819.1"/>
    </source>
</evidence>
<dbReference type="GeneID" id="79316529"/>
<protein>
    <recommendedName>
        <fullName evidence="3">CopG family transcriptional regulator</fullName>
    </recommendedName>
</protein>
<dbReference type="AlphaFoldDB" id="A0ABD6A8C3"/>
<dbReference type="Proteomes" id="UP001596547">
    <property type="component" value="Unassembled WGS sequence"/>
</dbReference>
<comment type="caution">
    <text evidence="1">The sequence shown here is derived from an EMBL/GenBank/DDBJ whole genome shotgun (WGS) entry which is preliminary data.</text>
</comment>
<gene>
    <name evidence="1" type="ORF">ACFQPE_08435</name>
</gene>
<evidence type="ECO:0008006" key="3">
    <source>
        <dbReference type="Google" id="ProtNLM"/>
    </source>
</evidence>
<dbReference type="EMBL" id="JBHTBF010000002">
    <property type="protein sequence ID" value="MFC7316819.1"/>
    <property type="molecule type" value="Genomic_DNA"/>
</dbReference>
<sequence length="82" mass="9556">MAVKDVPDVSDFDRPDLRLAPETHRAQAEMAAERGEEYDPYEYERRIDEWMEDAPDPIEGAEPVEGKEELFEEWRTALDGDE</sequence>
<accession>A0ABD6A8C3</accession>
<reference evidence="1 2" key="1">
    <citation type="journal article" date="2019" name="Int. J. Syst. Evol. Microbiol.">
        <title>The Global Catalogue of Microorganisms (GCM) 10K type strain sequencing project: providing services to taxonomists for standard genome sequencing and annotation.</title>
        <authorList>
            <consortium name="The Broad Institute Genomics Platform"/>
            <consortium name="The Broad Institute Genome Sequencing Center for Infectious Disease"/>
            <person name="Wu L."/>
            <person name="Ma J."/>
        </authorList>
    </citation>
    <scope>NUCLEOTIDE SEQUENCE [LARGE SCALE GENOMIC DNA]</scope>
    <source>
        <strain evidence="1 2">PSR21</strain>
    </source>
</reference>
<name>A0ABD6A8C3_9EURY</name>
<proteinExistence type="predicted"/>
<evidence type="ECO:0000313" key="2">
    <source>
        <dbReference type="Proteomes" id="UP001596547"/>
    </source>
</evidence>
<organism evidence="1 2">
    <name type="scientific">Halomarina halobia</name>
    <dbReference type="NCBI Taxonomy" id="3033386"/>
    <lineage>
        <taxon>Archaea</taxon>
        <taxon>Methanobacteriati</taxon>
        <taxon>Methanobacteriota</taxon>
        <taxon>Stenosarchaea group</taxon>
        <taxon>Halobacteria</taxon>
        <taxon>Halobacteriales</taxon>
        <taxon>Natronomonadaceae</taxon>
        <taxon>Halomarina</taxon>
    </lineage>
</organism>